<feature type="region of interest" description="Disordered" evidence="1">
    <location>
        <begin position="125"/>
        <end position="154"/>
    </location>
</feature>
<accession>A0AAV5C0U8</accession>
<evidence type="ECO:0000256" key="1">
    <source>
        <dbReference type="SAM" id="MobiDB-lite"/>
    </source>
</evidence>
<dbReference type="EMBL" id="BQKI01000003">
    <property type="protein sequence ID" value="GJM91540.1"/>
    <property type="molecule type" value="Genomic_DNA"/>
</dbReference>
<feature type="compositionally biased region" description="Polar residues" evidence="1">
    <location>
        <begin position="139"/>
        <end position="154"/>
    </location>
</feature>
<feature type="region of interest" description="Disordered" evidence="1">
    <location>
        <begin position="1"/>
        <end position="36"/>
    </location>
</feature>
<gene>
    <name evidence="2" type="primary">ga07920</name>
    <name evidence="2" type="ORF">PR202_ga07920</name>
</gene>
<dbReference type="Proteomes" id="UP001054889">
    <property type="component" value="Unassembled WGS sequence"/>
</dbReference>
<name>A0AAV5C0U8_ELECO</name>
<reference evidence="2" key="1">
    <citation type="journal article" date="2018" name="DNA Res.">
        <title>Multiple hybrid de novo genome assembly of finger millet, an orphan allotetraploid crop.</title>
        <authorList>
            <person name="Hatakeyama M."/>
            <person name="Aluri S."/>
            <person name="Balachadran M.T."/>
            <person name="Sivarajan S.R."/>
            <person name="Patrignani A."/>
            <person name="Gruter S."/>
            <person name="Poveda L."/>
            <person name="Shimizu-Inatsugi R."/>
            <person name="Baeten J."/>
            <person name="Francoijs K.J."/>
            <person name="Nataraja K.N."/>
            <person name="Reddy Y.A.N."/>
            <person name="Phadnis S."/>
            <person name="Ravikumar R.L."/>
            <person name="Schlapbach R."/>
            <person name="Sreeman S.M."/>
            <person name="Shimizu K.K."/>
        </authorList>
    </citation>
    <scope>NUCLEOTIDE SEQUENCE</scope>
</reference>
<evidence type="ECO:0000313" key="2">
    <source>
        <dbReference type="EMBL" id="GJM91540.1"/>
    </source>
</evidence>
<sequence>MRAPQERTMRDLYDRTRHKDLAAPQRKGALEDARKGQGAANWSPGWRLMLFYMFQDKSIVRKKLVSNDNIRVKAESGTCNVCCAPCSSCLHRSLAHTDSNIDCGSSQTCSTRSEIKNNSLTRTEKGFRNRGENDDEFSAASSNASYSETGGNKVVSRSSIAEDSEVDMPAKRRRLSNEGMKLSRTEYLDDNNSCVTGMPAEGKLLKKKKLSTSASSRDLTIKDRKDNSIASLNRLRKQYADESTEKNRSDVMHLSSSVIPKKLIRTQSSVSVSKGLSPKRQVHELGEAQENLSREHCEKASISNNIVEQTLDGTSNPFVDAGDNNVMLTGCSGSMKNERKARLSPKDLETDSSFSKDQIQQHAIVETNDHSKKNGVDKQEWDQDSSMDICNDGKLNRQNDVMTDCGNSEGLIDVIRRMAETPFLVELNIELVKYFDEA</sequence>
<feature type="compositionally biased region" description="Basic and acidic residues" evidence="1">
    <location>
        <begin position="336"/>
        <end position="349"/>
    </location>
</feature>
<feature type="region of interest" description="Disordered" evidence="1">
    <location>
        <begin position="336"/>
        <end position="356"/>
    </location>
</feature>
<feature type="compositionally biased region" description="Basic and acidic residues" evidence="1">
    <location>
        <begin position="1"/>
        <end position="21"/>
    </location>
</feature>
<reference evidence="2" key="2">
    <citation type="submission" date="2021-12" db="EMBL/GenBank/DDBJ databases">
        <title>Resequencing data analysis of finger millet.</title>
        <authorList>
            <person name="Hatakeyama M."/>
            <person name="Aluri S."/>
            <person name="Balachadran M.T."/>
            <person name="Sivarajan S.R."/>
            <person name="Poveda L."/>
            <person name="Shimizu-Inatsugi R."/>
            <person name="Schlapbach R."/>
            <person name="Sreeman S.M."/>
            <person name="Shimizu K.K."/>
        </authorList>
    </citation>
    <scope>NUCLEOTIDE SEQUENCE</scope>
</reference>
<proteinExistence type="predicted"/>
<comment type="caution">
    <text evidence="2">The sequence shown here is derived from an EMBL/GenBank/DDBJ whole genome shotgun (WGS) entry which is preliminary data.</text>
</comment>
<dbReference type="AlphaFoldDB" id="A0AAV5C0U8"/>
<evidence type="ECO:0000313" key="3">
    <source>
        <dbReference type="Proteomes" id="UP001054889"/>
    </source>
</evidence>
<protein>
    <submittedName>
        <fullName evidence="2">Uncharacterized protein</fullName>
    </submittedName>
</protein>
<organism evidence="2 3">
    <name type="scientific">Eleusine coracana subsp. coracana</name>
    <dbReference type="NCBI Taxonomy" id="191504"/>
    <lineage>
        <taxon>Eukaryota</taxon>
        <taxon>Viridiplantae</taxon>
        <taxon>Streptophyta</taxon>
        <taxon>Embryophyta</taxon>
        <taxon>Tracheophyta</taxon>
        <taxon>Spermatophyta</taxon>
        <taxon>Magnoliopsida</taxon>
        <taxon>Liliopsida</taxon>
        <taxon>Poales</taxon>
        <taxon>Poaceae</taxon>
        <taxon>PACMAD clade</taxon>
        <taxon>Chloridoideae</taxon>
        <taxon>Cynodonteae</taxon>
        <taxon>Eleusininae</taxon>
        <taxon>Eleusine</taxon>
    </lineage>
</organism>
<keyword evidence="3" id="KW-1185">Reference proteome</keyword>